<keyword evidence="3" id="KW-1185">Reference proteome</keyword>
<protein>
    <submittedName>
        <fullName evidence="2">Uncharacterized protein</fullName>
    </submittedName>
</protein>
<dbReference type="OMA" id="QPISEMS"/>
<proteinExistence type="predicted"/>
<reference evidence="2 3" key="1">
    <citation type="journal article" date="2018" name="Science">
        <title>The opium poppy genome and morphinan production.</title>
        <authorList>
            <person name="Guo L."/>
            <person name="Winzer T."/>
            <person name="Yang X."/>
            <person name="Li Y."/>
            <person name="Ning Z."/>
            <person name="He Z."/>
            <person name="Teodor R."/>
            <person name="Lu Y."/>
            <person name="Bowser T.A."/>
            <person name="Graham I.A."/>
            <person name="Ye K."/>
        </authorList>
    </citation>
    <scope>NUCLEOTIDE SEQUENCE [LARGE SCALE GENOMIC DNA]</scope>
    <source>
        <strain evidence="3">cv. HN1</strain>
        <tissue evidence="2">Leaves</tissue>
    </source>
</reference>
<evidence type="ECO:0000313" key="3">
    <source>
        <dbReference type="Proteomes" id="UP000316621"/>
    </source>
</evidence>
<evidence type="ECO:0000313" key="2">
    <source>
        <dbReference type="EMBL" id="RZC75538.1"/>
    </source>
</evidence>
<keyword evidence="1" id="KW-0812">Transmembrane</keyword>
<sequence length="434" mass="50441">MGETPSEMINNLNLDQDDMYMELEKPYLQTNTNMLLEQHRQQNLQIFIIPTYIKERNPDAYKPKMVSIGPYHYGQPHLIKMQLHKKRALLHFLKRSQVRATKQDYVDRLMLVVDQLRKSYEQDVEQMERWKNDDDGFVKLMMIDGIFLIEFLSVLKGNQNNRDYANIDPIFGHRGHNLNYNYVMQDLLLLENQLPYLVLSTLLSVSEGQSEENTHRILSTIMFSPPKFQGHHLLDTYMKGILGGGSHHQRGDEERTIRISASKLRKYGVHFKTVASYNKIKFDKHTATLSLPSIIINKQTKDRFFNSKVYELRVGTNKDLNSYIHLMDSLIQSASDVNSLRSQGIIVSSLGSDEAVVEVMKELTKDTVRGEVDQISIRTIAEVKEYYHREKKATRNWIWVRDNWASIVGAATILLLLSVVQTVYTVLAFHYNKK</sequence>
<keyword evidence="1" id="KW-1133">Transmembrane helix</keyword>
<accession>A0A4Y7KTN1</accession>
<dbReference type="InterPro" id="IPR004158">
    <property type="entry name" value="DUF247_pln"/>
</dbReference>
<dbReference type="Proteomes" id="UP000316621">
    <property type="component" value="Chromosome 8"/>
</dbReference>
<dbReference type="EMBL" id="CM010722">
    <property type="protein sequence ID" value="RZC75538.1"/>
    <property type="molecule type" value="Genomic_DNA"/>
</dbReference>
<dbReference type="PANTHER" id="PTHR31170:SF18">
    <property type="entry name" value="(WILD MALAYSIAN BANANA) HYPOTHETICAL PROTEIN"/>
    <property type="match status" value="1"/>
</dbReference>
<dbReference type="PANTHER" id="PTHR31170">
    <property type="entry name" value="BNAC04G53230D PROTEIN"/>
    <property type="match status" value="1"/>
</dbReference>
<name>A0A4Y7KTN1_PAPSO</name>
<dbReference type="OrthoDB" id="1846188at2759"/>
<organism evidence="2 3">
    <name type="scientific">Papaver somniferum</name>
    <name type="common">Opium poppy</name>
    <dbReference type="NCBI Taxonomy" id="3469"/>
    <lineage>
        <taxon>Eukaryota</taxon>
        <taxon>Viridiplantae</taxon>
        <taxon>Streptophyta</taxon>
        <taxon>Embryophyta</taxon>
        <taxon>Tracheophyta</taxon>
        <taxon>Spermatophyta</taxon>
        <taxon>Magnoliopsida</taxon>
        <taxon>Ranunculales</taxon>
        <taxon>Papaveraceae</taxon>
        <taxon>Papaveroideae</taxon>
        <taxon>Papaver</taxon>
    </lineage>
</organism>
<dbReference type="Gramene" id="RZC75538">
    <property type="protein sequence ID" value="RZC75538"/>
    <property type="gene ID" value="C5167_051020"/>
</dbReference>
<keyword evidence="1" id="KW-0472">Membrane</keyword>
<dbReference type="AlphaFoldDB" id="A0A4Y7KTN1"/>
<evidence type="ECO:0000256" key="1">
    <source>
        <dbReference type="SAM" id="Phobius"/>
    </source>
</evidence>
<feature type="transmembrane region" description="Helical" evidence="1">
    <location>
        <begin position="404"/>
        <end position="429"/>
    </location>
</feature>
<dbReference type="Pfam" id="PF03140">
    <property type="entry name" value="DUF247"/>
    <property type="match status" value="1"/>
</dbReference>
<gene>
    <name evidence="2" type="ORF">C5167_051020</name>
</gene>